<name>A0A0A9B2J2_ARUDO</name>
<reference evidence="1" key="1">
    <citation type="submission" date="2014-09" db="EMBL/GenBank/DDBJ databases">
        <authorList>
            <person name="Magalhaes I.L.F."/>
            <person name="Oliveira U."/>
            <person name="Santos F.R."/>
            <person name="Vidigal T.H.D.A."/>
            <person name="Brescovit A.D."/>
            <person name="Santos A.J."/>
        </authorList>
    </citation>
    <scope>NUCLEOTIDE SEQUENCE</scope>
    <source>
        <tissue evidence="1">Shoot tissue taken approximately 20 cm above the soil surface</tissue>
    </source>
</reference>
<dbReference type="EMBL" id="GBRH01241527">
    <property type="protein sequence ID" value="JAD56368.1"/>
    <property type="molecule type" value="Transcribed_RNA"/>
</dbReference>
<evidence type="ECO:0000313" key="1">
    <source>
        <dbReference type="EMBL" id="JAD56368.1"/>
    </source>
</evidence>
<accession>A0A0A9B2J2</accession>
<proteinExistence type="predicted"/>
<protein>
    <submittedName>
        <fullName evidence="1">Uncharacterized protein</fullName>
    </submittedName>
</protein>
<reference evidence="1" key="2">
    <citation type="journal article" date="2015" name="Data Brief">
        <title>Shoot transcriptome of the giant reed, Arundo donax.</title>
        <authorList>
            <person name="Barrero R.A."/>
            <person name="Guerrero F.D."/>
            <person name="Moolhuijzen P."/>
            <person name="Goolsby J.A."/>
            <person name="Tidwell J."/>
            <person name="Bellgard S.E."/>
            <person name="Bellgard M.I."/>
        </authorList>
    </citation>
    <scope>NUCLEOTIDE SEQUENCE</scope>
    <source>
        <tissue evidence="1">Shoot tissue taken approximately 20 cm above the soil surface</tissue>
    </source>
</reference>
<sequence length="52" mass="5838">MTKILSCTRKTGATPSLECACLEWASLQDINVVLSAMVNVRFDIFEICWEVT</sequence>
<dbReference type="AlphaFoldDB" id="A0A0A9B2J2"/>
<organism evidence="1">
    <name type="scientific">Arundo donax</name>
    <name type="common">Giant reed</name>
    <name type="synonym">Donax arundinaceus</name>
    <dbReference type="NCBI Taxonomy" id="35708"/>
    <lineage>
        <taxon>Eukaryota</taxon>
        <taxon>Viridiplantae</taxon>
        <taxon>Streptophyta</taxon>
        <taxon>Embryophyta</taxon>
        <taxon>Tracheophyta</taxon>
        <taxon>Spermatophyta</taxon>
        <taxon>Magnoliopsida</taxon>
        <taxon>Liliopsida</taxon>
        <taxon>Poales</taxon>
        <taxon>Poaceae</taxon>
        <taxon>PACMAD clade</taxon>
        <taxon>Arundinoideae</taxon>
        <taxon>Arundineae</taxon>
        <taxon>Arundo</taxon>
    </lineage>
</organism>